<dbReference type="HOGENOM" id="CLU_3049618_0_0_1"/>
<reference evidence="1" key="2">
    <citation type="journal article" date="2008" name="Genome Biol.">
        <title>Improved genome assembly and evidence-based global gene model set for the chordate Ciona intestinalis: new insight into intron and operon populations.</title>
        <authorList>
            <person name="Satou Y."/>
            <person name="Mineta K."/>
            <person name="Ogasawara M."/>
            <person name="Sasakura Y."/>
            <person name="Shoguchi E."/>
            <person name="Ueno K."/>
            <person name="Yamada L."/>
            <person name="Matsumoto J."/>
            <person name="Wasserscheid J."/>
            <person name="Dewar K."/>
            <person name="Wiley G.B."/>
            <person name="Macmil S.L."/>
            <person name="Roe B.A."/>
            <person name="Zeller R.W."/>
            <person name="Hastings K.E."/>
            <person name="Lemaire P."/>
            <person name="Lindquist E."/>
            <person name="Endo T."/>
            <person name="Hotta K."/>
            <person name="Inaba K."/>
        </authorList>
    </citation>
    <scope>NUCLEOTIDE SEQUENCE [LARGE SCALE GENOMIC DNA]</scope>
    <source>
        <strain evidence="1">wild type</strain>
    </source>
</reference>
<dbReference type="AlphaFoldDB" id="H2XV83"/>
<accession>H2XV83</accession>
<reference evidence="1" key="4">
    <citation type="submission" date="2025-09" db="UniProtKB">
        <authorList>
            <consortium name="Ensembl"/>
        </authorList>
    </citation>
    <scope>IDENTIFICATION</scope>
</reference>
<dbReference type="Proteomes" id="UP000008144">
    <property type="component" value="Chromosome 4"/>
</dbReference>
<name>H2XV83_CIOIN</name>
<dbReference type="Ensembl" id="ENSCINT00000036077.1">
    <property type="protein sequence ID" value="ENSCINP00000033567.1"/>
    <property type="gene ID" value="ENSCING00000019944.1"/>
</dbReference>
<organism evidence="1 2">
    <name type="scientific">Ciona intestinalis</name>
    <name type="common">Transparent sea squirt</name>
    <name type="synonym">Ascidia intestinalis</name>
    <dbReference type="NCBI Taxonomy" id="7719"/>
    <lineage>
        <taxon>Eukaryota</taxon>
        <taxon>Metazoa</taxon>
        <taxon>Chordata</taxon>
        <taxon>Tunicata</taxon>
        <taxon>Ascidiacea</taxon>
        <taxon>Phlebobranchia</taxon>
        <taxon>Cionidae</taxon>
        <taxon>Ciona</taxon>
    </lineage>
</organism>
<proteinExistence type="predicted"/>
<evidence type="ECO:0000313" key="1">
    <source>
        <dbReference type="Ensembl" id="ENSCINP00000033567.1"/>
    </source>
</evidence>
<dbReference type="EMBL" id="EAAA01001945">
    <property type="status" value="NOT_ANNOTATED_CDS"/>
    <property type="molecule type" value="Genomic_DNA"/>
</dbReference>
<dbReference type="InParanoid" id="H2XV83"/>
<keyword evidence="2" id="KW-1185">Reference proteome</keyword>
<reference evidence="2" key="1">
    <citation type="journal article" date="2002" name="Science">
        <title>The draft genome of Ciona intestinalis: insights into chordate and vertebrate origins.</title>
        <authorList>
            <person name="Dehal P."/>
            <person name="Satou Y."/>
            <person name="Campbell R.K."/>
            <person name="Chapman J."/>
            <person name="Degnan B."/>
            <person name="De Tomaso A."/>
            <person name="Davidson B."/>
            <person name="Di Gregorio A."/>
            <person name="Gelpke M."/>
            <person name="Goodstein D.M."/>
            <person name="Harafuji N."/>
            <person name="Hastings K.E."/>
            <person name="Ho I."/>
            <person name="Hotta K."/>
            <person name="Huang W."/>
            <person name="Kawashima T."/>
            <person name="Lemaire P."/>
            <person name="Martinez D."/>
            <person name="Meinertzhagen I.A."/>
            <person name="Necula S."/>
            <person name="Nonaka M."/>
            <person name="Putnam N."/>
            <person name="Rash S."/>
            <person name="Saiga H."/>
            <person name="Satake M."/>
            <person name="Terry A."/>
            <person name="Yamada L."/>
            <person name="Wang H.G."/>
            <person name="Awazu S."/>
            <person name="Azumi K."/>
            <person name="Boore J."/>
            <person name="Branno M."/>
            <person name="Chin-Bow S."/>
            <person name="DeSantis R."/>
            <person name="Doyle S."/>
            <person name="Francino P."/>
            <person name="Keys D.N."/>
            <person name="Haga S."/>
            <person name="Hayashi H."/>
            <person name="Hino K."/>
            <person name="Imai K.S."/>
            <person name="Inaba K."/>
            <person name="Kano S."/>
            <person name="Kobayashi K."/>
            <person name="Kobayashi M."/>
            <person name="Lee B.I."/>
            <person name="Makabe K.W."/>
            <person name="Manohar C."/>
            <person name="Matassi G."/>
            <person name="Medina M."/>
            <person name="Mochizuki Y."/>
            <person name="Mount S."/>
            <person name="Morishita T."/>
            <person name="Miura S."/>
            <person name="Nakayama A."/>
            <person name="Nishizaka S."/>
            <person name="Nomoto H."/>
            <person name="Ohta F."/>
            <person name="Oishi K."/>
            <person name="Rigoutsos I."/>
            <person name="Sano M."/>
            <person name="Sasaki A."/>
            <person name="Sasakura Y."/>
            <person name="Shoguchi E."/>
            <person name="Shin-i T."/>
            <person name="Spagnuolo A."/>
            <person name="Stainier D."/>
            <person name="Suzuki M.M."/>
            <person name="Tassy O."/>
            <person name="Takatori N."/>
            <person name="Tokuoka M."/>
            <person name="Yagi K."/>
            <person name="Yoshizaki F."/>
            <person name="Wada S."/>
            <person name="Zhang C."/>
            <person name="Hyatt P.D."/>
            <person name="Larimer F."/>
            <person name="Detter C."/>
            <person name="Doggett N."/>
            <person name="Glavina T."/>
            <person name="Hawkins T."/>
            <person name="Richardson P."/>
            <person name="Lucas S."/>
            <person name="Kohara Y."/>
            <person name="Levine M."/>
            <person name="Satoh N."/>
            <person name="Rokhsar D.S."/>
        </authorList>
    </citation>
    <scope>NUCLEOTIDE SEQUENCE [LARGE SCALE GENOMIC DNA]</scope>
</reference>
<sequence length="54" mass="6286">MDVGQDFHKRKIGGGHQLGLRVTQEKKKTAIRHFNCIPIIRRVHVQNTILKQKI</sequence>
<protein>
    <submittedName>
        <fullName evidence="1">Uncharacterized protein</fullName>
    </submittedName>
</protein>
<reference evidence="1" key="3">
    <citation type="submission" date="2025-08" db="UniProtKB">
        <authorList>
            <consortium name="Ensembl"/>
        </authorList>
    </citation>
    <scope>IDENTIFICATION</scope>
</reference>
<evidence type="ECO:0000313" key="2">
    <source>
        <dbReference type="Proteomes" id="UP000008144"/>
    </source>
</evidence>